<feature type="transmembrane region" description="Helical" evidence="8">
    <location>
        <begin position="535"/>
        <end position="556"/>
    </location>
</feature>
<accession>A0A2T4YXT4</accession>
<evidence type="ECO:0000259" key="12">
    <source>
        <dbReference type="Pfam" id="PF21082"/>
    </source>
</evidence>
<feature type="domain" description="Mechanosensitive ion channel MscS" evidence="10">
    <location>
        <begin position="626"/>
        <end position="691"/>
    </location>
</feature>
<evidence type="ECO:0000313" key="13">
    <source>
        <dbReference type="EMBL" id="PTM51369.1"/>
    </source>
</evidence>
<feature type="chain" id="PRO_5015769027" evidence="9">
    <location>
        <begin position="26"/>
        <end position="824"/>
    </location>
</feature>
<dbReference type="Pfam" id="PF00924">
    <property type="entry name" value="MS_channel_2nd"/>
    <property type="match status" value="1"/>
</dbReference>
<feature type="compositionally biased region" description="Pro residues" evidence="7">
    <location>
        <begin position="808"/>
        <end position="818"/>
    </location>
</feature>
<evidence type="ECO:0000259" key="10">
    <source>
        <dbReference type="Pfam" id="PF00924"/>
    </source>
</evidence>
<dbReference type="GO" id="GO:0008381">
    <property type="term" value="F:mechanosensitive monoatomic ion channel activity"/>
    <property type="evidence" value="ECO:0007669"/>
    <property type="project" value="UniProtKB-ARBA"/>
</dbReference>
<evidence type="ECO:0000256" key="5">
    <source>
        <dbReference type="ARBA" id="ARBA00022989"/>
    </source>
</evidence>
<evidence type="ECO:0000259" key="11">
    <source>
        <dbReference type="Pfam" id="PF12607"/>
    </source>
</evidence>
<dbReference type="Pfam" id="PF12607">
    <property type="entry name" value="DUF3772"/>
    <property type="match status" value="1"/>
</dbReference>
<dbReference type="RefSeq" id="WP_108179059.1">
    <property type="nucleotide sequence ID" value="NZ_PZZL01000010.1"/>
</dbReference>
<dbReference type="Gene3D" id="3.30.70.100">
    <property type="match status" value="1"/>
</dbReference>
<name>A0A2T4YXT4_9HYPH</name>
<evidence type="ECO:0000256" key="9">
    <source>
        <dbReference type="SAM" id="SignalP"/>
    </source>
</evidence>
<feature type="region of interest" description="Disordered" evidence="7">
    <location>
        <begin position="790"/>
        <end position="824"/>
    </location>
</feature>
<feature type="domain" description="DUF3772" evidence="11">
    <location>
        <begin position="141"/>
        <end position="183"/>
    </location>
</feature>
<keyword evidence="14" id="KW-1185">Reference proteome</keyword>
<dbReference type="SUPFAM" id="SSF82861">
    <property type="entry name" value="Mechanosensitive channel protein MscS (YggB), transmembrane region"/>
    <property type="match status" value="1"/>
</dbReference>
<dbReference type="EMBL" id="PZZL01000010">
    <property type="protein sequence ID" value="PTM51369.1"/>
    <property type="molecule type" value="Genomic_DNA"/>
</dbReference>
<dbReference type="Proteomes" id="UP000241808">
    <property type="component" value="Unassembled WGS sequence"/>
</dbReference>
<proteinExistence type="inferred from homology"/>
<dbReference type="InterPro" id="IPR022249">
    <property type="entry name" value="DUF3772"/>
</dbReference>
<gene>
    <name evidence="13" type="ORF">C8P69_11034</name>
</gene>
<feature type="region of interest" description="Disordered" evidence="7">
    <location>
        <begin position="99"/>
        <end position="120"/>
    </location>
</feature>
<evidence type="ECO:0000256" key="8">
    <source>
        <dbReference type="SAM" id="Phobius"/>
    </source>
</evidence>
<comment type="similarity">
    <text evidence="2">Belongs to the MscS (TC 1.A.23) family.</text>
</comment>
<dbReference type="Gene3D" id="2.30.30.60">
    <property type="match status" value="1"/>
</dbReference>
<keyword evidence="4 8" id="KW-0812">Transmembrane</keyword>
<feature type="transmembrane region" description="Helical" evidence="8">
    <location>
        <begin position="210"/>
        <end position="228"/>
    </location>
</feature>
<evidence type="ECO:0000313" key="14">
    <source>
        <dbReference type="Proteomes" id="UP000241808"/>
    </source>
</evidence>
<keyword evidence="9" id="KW-0732">Signal</keyword>
<feature type="signal peptide" evidence="9">
    <location>
        <begin position="1"/>
        <end position="25"/>
    </location>
</feature>
<evidence type="ECO:0000256" key="1">
    <source>
        <dbReference type="ARBA" id="ARBA00004651"/>
    </source>
</evidence>
<dbReference type="InterPro" id="IPR011014">
    <property type="entry name" value="MscS_channel_TM-2"/>
</dbReference>
<dbReference type="InterPro" id="IPR023408">
    <property type="entry name" value="MscS_beta-dom_sf"/>
</dbReference>
<evidence type="ECO:0000256" key="7">
    <source>
        <dbReference type="SAM" id="MobiDB-lite"/>
    </source>
</evidence>
<dbReference type="InterPro" id="IPR006685">
    <property type="entry name" value="MscS_channel_2nd"/>
</dbReference>
<comment type="subcellular location">
    <subcellularLocation>
        <location evidence="1">Cell membrane</location>
        <topology evidence="1">Multi-pass membrane protein</topology>
    </subcellularLocation>
</comment>
<feature type="compositionally biased region" description="Low complexity" evidence="7">
    <location>
        <begin position="103"/>
        <end position="113"/>
    </location>
</feature>
<feature type="transmembrane region" description="Helical" evidence="8">
    <location>
        <begin position="414"/>
        <end position="435"/>
    </location>
</feature>
<dbReference type="Gene3D" id="1.10.287.1260">
    <property type="match status" value="1"/>
</dbReference>
<dbReference type="OrthoDB" id="9799209at2"/>
<keyword evidence="3" id="KW-1003">Cell membrane</keyword>
<evidence type="ECO:0000256" key="3">
    <source>
        <dbReference type="ARBA" id="ARBA00022475"/>
    </source>
</evidence>
<feature type="transmembrane region" description="Helical" evidence="8">
    <location>
        <begin position="289"/>
        <end position="307"/>
    </location>
</feature>
<dbReference type="Pfam" id="PF21082">
    <property type="entry name" value="MS_channel_3rd"/>
    <property type="match status" value="1"/>
</dbReference>
<protein>
    <submittedName>
        <fullName evidence="13">Small-conductance mechanosensitive channel</fullName>
    </submittedName>
</protein>
<reference evidence="13 14" key="1">
    <citation type="submission" date="2018-04" db="EMBL/GenBank/DDBJ databases">
        <title>Genomic Encyclopedia of Archaeal and Bacterial Type Strains, Phase II (KMG-II): from individual species to whole genera.</title>
        <authorList>
            <person name="Goeker M."/>
        </authorList>
    </citation>
    <scope>NUCLEOTIDE SEQUENCE [LARGE SCALE GENOMIC DNA]</scope>
    <source>
        <strain evidence="13 14">DSM 25521</strain>
    </source>
</reference>
<evidence type="ECO:0000256" key="6">
    <source>
        <dbReference type="ARBA" id="ARBA00023136"/>
    </source>
</evidence>
<organism evidence="13 14">
    <name type="scientific">Phreatobacter oligotrophus</name>
    <dbReference type="NCBI Taxonomy" id="1122261"/>
    <lineage>
        <taxon>Bacteria</taxon>
        <taxon>Pseudomonadati</taxon>
        <taxon>Pseudomonadota</taxon>
        <taxon>Alphaproteobacteria</taxon>
        <taxon>Hyphomicrobiales</taxon>
        <taxon>Phreatobacteraceae</taxon>
        <taxon>Phreatobacter</taxon>
    </lineage>
</organism>
<dbReference type="InterPro" id="IPR011066">
    <property type="entry name" value="MscS_channel_C_sf"/>
</dbReference>
<feature type="transmembrane region" description="Helical" evidence="8">
    <location>
        <begin position="362"/>
        <end position="381"/>
    </location>
</feature>
<dbReference type="InterPro" id="IPR052702">
    <property type="entry name" value="MscS-like_channel"/>
</dbReference>
<feature type="transmembrane region" description="Helical" evidence="8">
    <location>
        <begin position="337"/>
        <end position="356"/>
    </location>
</feature>
<dbReference type="InterPro" id="IPR049278">
    <property type="entry name" value="MS_channel_C"/>
</dbReference>
<sequence length="824" mass="88120">MPALRLILAALLVLGLAASAPQASAQVPGGATSAAPGSAQAAIDTARAYLDQVEATLERPLGEVELTELRNRLDPLRESLSTALASVEPRLAEARDRLNQLGPRPADNAPPEAAEARQHREEQTRAVAELDGRVRALKVQQVRIEQIAERITDRRRQLFTAQLFERSIPVVDPRFWMQLSEGLPTLGRAGQFLLEDWWHHLADIAGAGRLAVAFAVGLLAAVFLFWAYRQARRYGLYATPADVPASKLALVGAAIRTALERSIVLPILVGVPLLIIQNFELVLPRAQPIVGAVFTAVLVIAVTRGVMQGVMAPGAPAYRLVNLPDAFAESVFSSTRAAVWVVALGLVALAFARVMIAPFAVTVFITSLTAIGVGVVIFLFLRSTMERSVEEEDGGVPEAAAAAPRQPWAWTRPALWLGLGIIAIALIAGYTALAAFLASRIAAAVVIAAVTLMILVLLDTVIAEWFGPTTVRGRSVSAAIGIRPDRLDLIGTLFGGFLHVVVLFGSALAVFGPWGFGGAAASLEDAFFGVRFAEVRSIGLTIASAALVLAIGLLALRAAMAWFREKVLPRSGMDSGLQNSVGTIVGYAGFALVGGLVLRQIGLDLSNITIIAGALSVGIGFGLQSIVQNFVSGLILLAERPIRVGDSIVVKGEEGHVRKISVRSTEIETFDRATVILPNAELITGVVKNWTLSNTLSRITIPVRVAYDSDPDLVRDLMIQAACQNRYIVQDPPPRVFLMRFGDLGLEFELRGVVTNVEYGLTTRSDLQLAILNSFRKNGIIIAPPVQRVQTAEPENGVPVEAESLPQEPRPAEPTPPKEPGRKA</sequence>
<comment type="caution">
    <text evidence="13">The sequence shown here is derived from an EMBL/GenBank/DDBJ whole genome shotgun (WGS) entry which is preliminary data.</text>
</comment>
<feature type="transmembrane region" description="Helical" evidence="8">
    <location>
        <begin position="441"/>
        <end position="466"/>
    </location>
</feature>
<feature type="transmembrane region" description="Helical" evidence="8">
    <location>
        <begin position="487"/>
        <end position="515"/>
    </location>
</feature>
<dbReference type="PANTHER" id="PTHR30347:SF9">
    <property type="entry name" value="MINICONDUCTANCE MECHANOSENSITIVE CHANNEL MSCM"/>
    <property type="match status" value="1"/>
</dbReference>
<dbReference type="InterPro" id="IPR010920">
    <property type="entry name" value="LSM_dom_sf"/>
</dbReference>
<dbReference type="GO" id="GO:0005886">
    <property type="term" value="C:plasma membrane"/>
    <property type="evidence" value="ECO:0007669"/>
    <property type="project" value="UniProtKB-SubCell"/>
</dbReference>
<feature type="transmembrane region" description="Helical" evidence="8">
    <location>
        <begin position="610"/>
        <end position="637"/>
    </location>
</feature>
<dbReference type="SUPFAM" id="SSF50182">
    <property type="entry name" value="Sm-like ribonucleoproteins"/>
    <property type="match status" value="1"/>
</dbReference>
<feature type="domain" description="Mechanosensitive ion channel MscS C-terminal" evidence="12">
    <location>
        <begin position="699"/>
        <end position="782"/>
    </location>
</feature>
<evidence type="ECO:0000256" key="2">
    <source>
        <dbReference type="ARBA" id="ARBA00008017"/>
    </source>
</evidence>
<feature type="transmembrane region" description="Helical" evidence="8">
    <location>
        <begin position="577"/>
        <end position="598"/>
    </location>
</feature>
<dbReference type="SUPFAM" id="SSF82689">
    <property type="entry name" value="Mechanosensitive channel protein MscS (YggB), C-terminal domain"/>
    <property type="match status" value="1"/>
</dbReference>
<dbReference type="AlphaFoldDB" id="A0A2T4YXT4"/>
<keyword evidence="5 8" id="KW-1133">Transmembrane helix</keyword>
<keyword evidence="6 8" id="KW-0472">Membrane</keyword>
<evidence type="ECO:0000256" key="4">
    <source>
        <dbReference type="ARBA" id="ARBA00022692"/>
    </source>
</evidence>
<dbReference type="PANTHER" id="PTHR30347">
    <property type="entry name" value="POTASSIUM CHANNEL RELATED"/>
    <property type="match status" value="1"/>
</dbReference>